<dbReference type="AlphaFoldDB" id="A0A1M6UX18"/>
<sequence>MRAILLGIFMCCTIGTASSQIINTLAPAFPGAEGHGRFTTGGRGGEVIYVTNLDDSGDGSLREAIKQSGPRTVVFAVSGIIELQSALKITNGDLTIAGQSAPGEGICLKNYSLQISADNIIIRYISTRMGDEKAYEGDAIWGRNQRNIIIDHCSLSWSTDECGSFYDNEAFTLQWCILSESLRISVHDKGTHGYGGIWGGQGASFHHNLLAHHDSRNPRMNGSRYTGRPDLELVDFRNNVIYNWGANSGYAGEGGSFNFVNNYYRSGPATNSSRQYQIFQPDADNGSNSNLSGTHGYFYVDGNYMHGSETVTQDNWQGINPSGNLRDADVKSEVEFAYGQITTHSAEDAFDRVLDHAGASLSRDIHDTRITNEARNGTTTYLGSTTGDTKPGLIDTQADVGGWSTYDSSTAPTDTDLDGMPDDWETTHGLDKDDASDRNLYDMSAFYTNVEMYLHSLVASLTEAQLSGGDTNYENNETPALLLVDTESDTTQHIELGEAIADIVLTWQNATGVSVTGLPEGITATDNPDEQTTTLSGTPTVEGIFTYWAKTAGNTANDSLSGTLTVQIILESPLAPNQAMLYPNPLHDSVLQISTGTTQVIRSVHLVNQTGQVMLRQPGNYHSNMSLNLVLDAGIYFVLIQTDTEVITKKLILNP</sequence>
<dbReference type="Gene3D" id="2.160.20.10">
    <property type="entry name" value="Single-stranded right-handed beta-helix, Pectin lyase-like"/>
    <property type="match status" value="1"/>
</dbReference>
<dbReference type="STRING" id="156994.SAMN04488028_10828"/>
<feature type="signal peptide" evidence="3">
    <location>
        <begin position="1"/>
        <end position="19"/>
    </location>
</feature>
<feature type="domain" description="Secretion system C-terminal sorting" evidence="4">
    <location>
        <begin position="581"/>
        <end position="652"/>
    </location>
</feature>
<keyword evidence="2" id="KW-0325">Glycoprotein</keyword>
<dbReference type="NCBIfam" id="TIGR04183">
    <property type="entry name" value="Por_Secre_tail"/>
    <property type="match status" value="1"/>
</dbReference>
<dbReference type="GO" id="GO:0046872">
    <property type="term" value="F:metal ion binding"/>
    <property type="evidence" value="ECO:0007669"/>
    <property type="project" value="UniProtKB-KW"/>
</dbReference>
<evidence type="ECO:0000313" key="6">
    <source>
        <dbReference type="Proteomes" id="UP000184474"/>
    </source>
</evidence>
<protein>
    <submittedName>
        <fullName evidence="5">Por secretion system C-terminal sorting domain-containing protein</fullName>
    </submittedName>
</protein>
<gene>
    <name evidence="5" type="ORF">SAMN04488028_10828</name>
</gene>
<evidence type="ECO:0000256" key="1">
    <source>
        <dbReference type="ARBA" id="ARBA00022723"/>
    </source>
</evidence>
<evidence type="ECO:0000259" key="4">
    <source>
        <dbReference type="Pfam" id="PF18962"/>
    </source>
</evidence>
<keyword evidence="1" id="KW-0479">Metal-binding</keyword>
<evidence type="ECO:0000313" key="5">
    <source>
        <dbReference type="EMBL" id="SHK73701.1"/>
    </source>
</evidence>
<keyword evidence="3" id="KW-0732">Signal</keyword>
<dbReference type="InterPro" id="IPR012334">
    <property type="entry name" value="Pectin_lyas_fold"/>
</dbReference>
<dbReference type="Pfam" id="PF18962">
    <property type="entry name" value="Por_Secre_tail"/>
    <property type="match status" value="1"/>
</dbReference>
<organism evidence="5 6">
    <name type="scientific">Reichenbachiella agariperforans</name>
    <dbReference type="NCBI Taxonomy" id="156994"/>
    <lineage>
        <taxon>Bacteria</taxon>
        <taxon>Pseudomonadati</taxon>
        <taxon>Bacteroidota</taxon>
        <taxon>Cytophagia</taxon>
        <taxon>Cytophagales</taxon>
        <taxon>Reichenbachiellaceae</taxon>
        <taxon>Reichenbachiella</taxon>
    </lineage>
</organism>
<evidence type="ECO:0000256" key="3">
    <source>
        <dbReference type="SAM" id="SignalP"/>
    </source>
</evidence>
<keyword evidence="6" id="KW-1185">Reference proteome</keyword>
<dbReference type="Proteomes" id="UP000184474">
    <property type="component" value="Unassembled WGS sequence"/>
</dbReference>
<dbReference type="SUPFAM" id="SSF51126">
    <property type="entry name" value="Pectin lyase-like"/>
    <property type="match status" value="1"/>
</dbReference>
<evidence type="ECO:0000256" key="2">
    <source>
        <dbReference type="ARBA" id="ARBA00023180"/>
    </source>
</evidence>
<dbReference type="InterPro" id="IPR011050">
    <property type="entry name" value="Pectin_lyase_fold/virulence"/>
</dbReference>
<feature type="chain" id="PRO_5012364555" evidence="3">
    <location>
        <begin position="20"/>
        <end position="655"/>
    </location>
</feature>
<accession>A0A1M6UX18</accession>
<proteinExistence type="predicted"/>
<name>A0A1M6UX18_REIAG</name>
<dbReference type="InterPro" id="IPR026444">
    <property type="entry name" value="Secre_tail"/>
</dbReference>
<dbReference type="RefSeq" id="WP_139281076.1">
    <property type="nucleotide sequence ID" value="NZ_FRAA01000008.1"/>
</dbReference>
<dbReference type="PANTHER" id="PTHR42970:SF1">
    <property type="entry name" value="PECTATE LYASE C-RELATED"/>
    <property type="match status" value="1"/>
</dbReference>
<dbReference type="PANTHER" id="PTHR42970">
    <property type="entry name" value="PECTATE LYASE C-RELATED"/>
    <property type="match status" value="1"/>
</dbReference>
<dbReference type="EMBL" id="FRAA01000008">
    <property type="protein sequence ID" value="SHK73701.1"/>
    <property type="molecule type" value="Genomic_DNA"/>
</dbReference>
<dbReference type="InterPro" id="IPR052063">
    <property type="entry name" value="Polysaccharide_Lyase_1"/>
</dbReference>
<reference evidence="6" key="1">
    <citation type="submission" date="2016-11" db="EMBL/GenBank/DDBJ databases">
        <authorList>
            <person name="Varghese N."/>
            <person name="Submissions S."/>
        </authorList>
    </citation>
    <scope>NUCLEOTIDE SEQUENCE [LARGE SCALE GENOMIC DNA]</scope>
    <source>
        <strain evidence="6">DSM 26134</strain>
    </source>
</reference>